<evidence type="ECO:0000313" key="3">
    <source>
        <dbReference type="Proteomes" id="UP000663912"/>
    </source>
</evidence>
<reference evidence="1 4" key="1">
    <citation type="journal article" date="2020" name="Science">
        <title>Unexpected conservation and global transmission of agrobacterial virulence plasmids.</title>
        <authorList>
            <person name="Weisberg A.J."/>
            <person name="Davis E.W. 2nd"/>
            <person name="Tabima J."/>
            <person name="Belcher M.S."/>
            <person name="Miller M."/>
            <person name="Kuo C.H."/>
            <person name="Loper J.E."/>
            <person name="Grunwald N.J."/>
            <person name="Putnam M.L."/>
            <person name="Chang J.H."/>
        </authorList>
    </citation>
    <scope>NUCLEOTIDE SEQUENCE [LARGE SCALE GENOMIC DNA]</scope>
    <source>
        <strain evidence="1 4">A19/93</strain>
    </source>
</reference>
<accession>A0AAE7R816</accession>
<proteinExistence type="predicted"/>
<protein>
    <submittedName>
        <fullName evidence="2">Uncharacterized protein</fullName>
    </submittedName>
</protein>
<dbReference type="KEGG" id="arui:G6M88_13570"/>
<reference evidence="2" key="2">
    <citation type="submission" date="2020-02" db="EMBL/GenBank/DDBJ databases">
        <title>Unexpected conservation and global transmission of agrobacterial virulence plasmids.</title>
        <authorList>
            <person name="Weisberg A.J."/>
            <person name="Davis E.W. II"/>
            <person name="Tabima J.R."/>
            <person name="Belcher M.S."/>
            <person name="Miller M."/>
            <person name="Kuo C.-H."/>
            <person name="Loper J.E."/>
            <person name="Grunwald N.J."/>
            <person name="Putnam M.L."/>
            <person name="Chang J.H."/>
        </authorList>
    </citation>
    <scope>NUCLEOTIDE SEQUENCE</scope>
    <source>
        <strain evidence="2">W2/73</strain>
    </source>
</reference>
<dbReference type="RefSeq" id="WP_065698315.1">
    <property type="nucleotide sequence ID" value="NZ_CP049206.1"/>
</dbReference>
<evidence type="ECO:0000313" key="2">
    <source>
        <dbReference type="EMBL" id="QTG01352.1"/>
    </source>
</evidence>
<gene>
    <name evidence="1" type="ORF">G6L72_06035</name>
    <name evidence="2" type="ORF">G6M88_13570</name>
</gene>
<dbReference type="Proteomes" id="UP000663912">
    <property type="component" value="Chromosome 1"/>
</dbReference>
<name>A0AAE7R816_9HYPH</name>
<dbReference type="EMBL" id="CP049206">
    <property type="protein sequence ID" value="QTG01352.1"/>
    <property type="molecule type" value="Genomic_DNA"/>
</dbReference>
<organism evidence="2 3">
    <name type="scientific">Agrobacterium rubi</name>
    <dbReference type="NCBI Taxonomy" id="28099"/>
    <lineage>
        <taxon>Bacteria</taxon>
        <taxon>Pseudomonadati</taxon>
        <taxon>Pseudomonadota</taxon>
        <taxon>Alphaproteobacteria</taxon>
        <taxon>Hyphomicrobiales</taxon>
        <taxon>Rhizobiaceae</taxon>
        <taxon>Rhizobium/Agrobacterium group</taxon>
        <taxon>Agrobacterium</taxon>
    </lineage>
</organism>
<keyword evidence="4" id="KW-1185">Reference proteome</keyword>
<evidence type="ECO:0000313" key="1">
    <source>
        <dbReference type="EMBL" id="NTF36275.1"/>
    </source>
</evidence>
<sequence length="244" mass="27929">MAVFWKKKQQEQKAAEPVMATEVIIQTQKPQQSELDAAAKELANSLRTYAEASYMSQQAPPDDDLKAAHNKVHRARKIVTEGRIAYALGRCLPEHMAHWHAWSQRDDFRTWVKFDATNITSSRTTEEIGSSRTEVTTNDFTFRDRPYRLVFRDRGLSSAPGDDTYRGEVNFFSGEICVAKFSVSKDLMDEYAQWEFVDLSGFRVGTWMQDVLDMAAQIEGSQERSMNQFVDDHTRRAADEIDLG</sequence>
<dbReference type="Proteomes" id="UP000822331">
    <property type="component" value="Unassembled WGS sequence"/>
</dbReference>
<evidence type="ECO:0000313" key="4">
    <source>
        <dbReference type="Proteomes" id="UP000822331"/>
    </source>
</evidence>
<dbReference type="AlphaFoldDB" id="A0AAE7R816"/>
<dbReference type="EMBL" id="JAAMCP010000003">
    <property type="protein sequence ID" value="NTF36275.1"/>
    <property type="molecule type" value="Genomic_DNA"/>
</dbReference>